<dbReference type="Gene3D" id="3.40.50.1000">
    <property type="entry name" value="HAD superfamily/HAD-like"/>
    <property type="match status" value="2"/>
</dbReference>
<dbReference type="GO" id="GO:0005737">
    <property type="term" value="C:cytoplasm"/>
    <property type="evidence" value="ECO:0007669"/>
    <property type="project" value="TreeGrafter"/>
</dbReference>
<comment type="caution">
    <text evidence="2">The sequence shown here is derived from an EMBL/GenBank/DDBJ whole genome shotgun (WGS) entry which is preliminary data.</text>
</comment>
<dbReference type="RefSeq" id="WP_328809160.1">
    <property type="nucleotide sequence ID" value="NZ_APKE01000028.1"/>
</dbReference>
<keyword evidence="3" id="KW-1185">Reference proteome</keyword>
<dbReference type="AlphaFoldDB" id="A0A921TBB0"/>
<dbReference type="PANTHER" id="PTHR19288:SF90">
    <property type="entry name" value="OS08G0542600 PROTEIN"/>
    <property type="match status" value="1"/>
</dbReference>
<dbReference type="InterPro" id="IPR006357">
    <property type="entry name" value="HAD-SF_hydro_IIA"/>
</dbReference>
<feature type="region of interest" description="Disordered" evidence="1">
    <location>
        <begin position="265"/>
        <end position="307"/>
    </location>
</feature>
<dbReference type="Pfam" id="PF13344">
    <property type="entry name" value="Hydrolase_6"/>
    <property type="match status" value="1"/>
</dbReference>
<keyword evidence="2" id="KW-0378">Hydrolase</keyword>
<dbReference type="EMBL" id="APKE01000028">
    <property type="protein sequence ID" value="KAF0675240.1"/>
    <property type="molecule type" value="Genomic_DNA"/>
</dbReference>
<evidence type="ECO:0000313" key="3">
    <source>
        <dbReference type="Proteomes" id="UP000698242"/>
    </source>
</evidence>
<feature type="compositionally biased region" description="Low complexity" evidence="1">
    <location>
        <begin position="275"/>
        <end position="299"/>
    </location>
</feature>
<evidence type="ECO:0000313" key="2">
    <source>
        <dbReference type="EMBL" id="KAF0675240.1"/>
    </source>
</evidence>
<sequence>MRHRLPAARFETPPRRSVTLEEVAADFDVILLDAYNVLNVGETPIPGAAARIAALRAAGRAVMVVSNAAGYPKPVMMARYAQPGFDFARREVVTSRKALLTHLDGHAPRRWGTMLDRTHGLEDFGARDITILGDDPASYANAEGLLLIGSGLWNATRQRLLEEALARHPRPVLVGNPDIVAPREGGLSQEPCHYEHRLADRTGITPVFLGKPFRGIYEIALSRLPAPCPPGRALMVGDTLHTDILGGRHMGFAAALVPVSARSSGLMWRRPSPGPRSCPTSSSSGSESTAADHAAASPAGHRPLQLA</sequence>
<dbReference type="PANTHER" id="PTHR19288">
    <property type="entry name" value="4-NITROPHENYLPHOSPHATASE-RELATED"/>
    <property type="match status" value="1"/>
</dbReference>
<dbReference type="SUPFAM" id="SSF56784">
    <property type="entry name" value="HAD-like"/>
    <property type="match status" value="1"/>
</dbReference>
<name>A0A921TBB0_9RHOB</name>
<dbReference type="GO" id="GO:0016791">
    <property type="term" value="F:phosphatase activity"/>
    <property type="evidence" value="ECO:0007669"/>
    <property type="project" value="TreeGrafter"/>
</dbReference>
<protein>
    <submittedName>
        <fullName evidence="2">4-nitrophenyl phosphatase</fullName>
        <ecNumber evidence="2">3.1.3.41</ecNumber>
    </submittedName>
</protein>
<reference evidence="2" key="1">
    <citation type="submission" date="2013-03" db="EMBL/GenBank/DDBJ databases">
        <title>Genome Sequence of the Profundibacterium mesophilum strain KAUST100406-0324T from Red Sea, a novel genus in the family Rhodobacteraceae.</title>
        <authorList>
            <person name="Essack M."/>
            <person name="Alam I."/>
            <person name="Lafi F."/>
            <person name="Alawi W."/>
            <person name="Kamanu F."/>
            <person name="Al-Suwailem A."/>
            <person name="Lee O.O."/>
            <person name="Xu Y."/>
            <person name="Bajic V."/>
            <person name="Qian P.-Y."/>
            <person name="Archer J."/>
        </authorList>
    </citation>
    <scope>NUCLEOTIDE SEQUENCE</scope>
    <source>
        <strain evidence="2">KAUST100406-0324</strain>
    </source>
</reference>
<dbReference type="Pfam" id="PF13242">
    <property type="entry name" value="Hydrolase_like"/>
    <property type="match status" value="1"/>
</dbReference>
<dbReference type="EC" id="3.1.3.41" evidence="2"/>
<dbReference type="InterPro" id="IPR023214">
    <property type="entry name" value="HAD_sf"/>
</dbReference>
<evidence type="ECO:0000256" key="1">
    <source>
        <dbReference type="SAM" id="MobiDB-lite"/>
    </source>
</evidence>
<dbReference type="InterPro" id="IPR036412">
    <property type="entry name" value="HAD-like_sf"/>
</dbReference>
<gene>
    <name evidence="2" type="ORF">PMES_02503</name>
</gene>
<dbReference type="Proteomes" id="UP000698242">
    <property type="component" value="Unassembled WGS sequence"/>
</dbReference>
<proteinExistence type="predicted"/>
<organism evidence="2 3">
    <name type="scientific">Profundibacterium mesophilum KAUST100406-0324</name>
    <dbReference type="NCBI Taxonomy" id="1037889"/>
    <lineage>
        <taxon>Bacteria</taxon>
        <taxon>Pseudomonadati</taxon>
        <taxon>Pseudomonadota</taxon>
        <taxon>Alphaproteobacteria</taxon>
        <taxon>Rhodobacterales</taxon>
        <taxon>Roseobacteraceae</taxon>
        <taxon>Profundibacterium</taxon>
    </lineage>
</organism>
<accession>A0A921TBB0</accession>